<dbReference type="InterPro" id="IPR003347">
    <property type="entry name" value="JmjC_dom"/>
</dbReference>
<protein>
    <recommendedName>
        <fullName evidence="1">JmjC domain-containing protein</fullName>
    </recommendedName>
</protein>
<dbReference type="Gene3D" id="2.60.120.650">
    <property type="entry name" value="Cupin"/>
    <property type="match status" value="1"/>
</dbReference>
<evidence type="ECO:0000259" key="1">
    <source>
        <dbReference type="PROSITE" id="PS51184"/>
    </source>
</evidence>
<dbReference type="PROSITE" id="PS51184">
    <property type="entry name" value="JMJC"/>
    <property type="match status" value="1"/>
</dbReference>
<dbReference type="SUPFAM" id="SSF51197">
    <property type="entry name" value="Clavaminate synthase-like"/>
    <property type="match status" value="1"/>
</dbReference>
<organism evidence="2 3">
    <name type="scientific">Arthrobotrys musiformis</name>
    <dbReference type="NCBI Taxonomy" id="47236"/>
    <lineage>
        <taxon>Eukaryota</taxon>
        <taxon>Fungi</taxon>
        <taxon>Dikarya</taxon>
        <taxon>Ascomycota</taxon>
        <taxon>Pezizomycotina</taxon>
        <taxon>Orbiliomycetes</taxon>
        <taxon>Orbiliales</taxon>
        <taxon>Orbiliaceae</taxon>
        <taxon>Arthrobotrys</taxon>
    </lineage>
</organism>
<sequence length="482" mass="53933">MSLDSRFETRQDYLDLLKRLQREGLVEGVPSWAALVPHNRMRIVPRFERNKLSLGVVPKDHPSIIPSYLKLDDLAMQAMDGFPSSLQPDGAYRIMPPEATFADVVAALHSRNVHLATPPKRIPGIIGASAPQLNGCLTESILSSVGFPIVGSLKDRIVNVTPTGYQADPHVDLMEVVLAVGTCTKLWVLYKTPIADVKNTVICHSKDFFGVESMMEVLSRWSDGSFYMALQKPGDLVVVPSGWWHFVETLDGGVLSGIDTFLAQGFNIQQNIAHLQAEFESAIPTTSEKFSSIASAQRDLEETIGYFERLVECCCQLLGQDCATTWSSLRSFTNALKSLRGLLDTVCRRLKQSIFSYTFLKSQCDRMRGLLNKLSTTLKSTIGRAGEVVDSWGICATLKACKWKKNPSVHGIPWVEHCLSSVRHFPFKSLVDALDEVVEFRARERQDRLAEAQEHQQKQREISRSLSIREPVRRSQRLATKD</sequence>
<gene>
    <name evidence="2" type="ORF">TWF481_006233</name>
</gene>
<feature type="domain" description="JmjC" evidence="1">
    <location>
        <begin position="127"/>
        <end position="283"/>
    </location>
</feature>
<proteinExistence type="predicted"/>
<dbReference type="AlphaFoldDB" id="A0AAV9WH31"/>
<keyword evidence="3" id="KW-1185">Reference proteome</keyword>
<evidence type="ECO:0000313" key="3">
    <source>
        <dbReference type="Proteomes" id="UP001370758"/>
    </source>
</evidence>
<reference evidence="2 3" key="1">
    <citation type="submission" date="2023-08" db="EMBL/GenBank/DDBJ databases">
        <authorList>
            <person name="Palmer J.M."/>
        </authorList>
    </citation>
    <scope>NUCLEOTIDE SEQUENCE [LARGE SCALE GENOMIC DNA]</scope>
    <source>
        <strain evidence="2 3">TWF481</strain>
    </source>
</reference>
<name>A0AAV9WH31_9PEZI</name>
<accession>A0AAV9WH31</accession>
<evidence type="ECO:0000313" key="2">
    <source>
        <dbReference type="EMBL" id="KAK6507811.1"/>
    </source>
</evidence>
<dbReference type="EMBL" id="JAVHJL010000003">
    <property type="protein sequence ID" value="KAK6507811.1"/>
    <property type="molecule type" value="Genomic_DNA"/>
</dbReference>
<dbReference type="Proteomes" id="UP001370758">
    <property type="component" value="Unassembled WGS sequence"/>
</dbReference>
<comment type="caution">
    <text evidence="2">The sequence shown here is derived from an EMBL/GenBank/DDBJ whole genome shotgun (WGS) entry which is preliminary data.</text>
</comment>